<protein>
    <recommendedName>
        <fullName evidence="4">Gti1/Pac2 family-domain-containing protein</fullName>
    </recommendedName>
</protein>
<feature type="region of interest" description="Disordered" evidence="1">
    <location>
        <begin position="198"/>
        <end position="220"/>
    </location>
</feature>
<accession>A0A9P6E0E1</accession>
<dbReference type="Pfam" id="PF09729">
    <property type="entry name" value="Gti1_Pac2"/>
    <property type="match status" value="1"/>
</dbReference>
<evidence type="ECO:0000313" key="2">
    <source>
        <dbReference type="EMBL" id="KAF9517688.1"/>
    </source>
</evidence>
<comment type="caution">
    <text evidence="2">The sequence shown here is derived from an EMBL/GenBank/DDBJ whole genome shotgun (WGS) entry which is preliminary data.</text>
</comment>
<proteinExistence type="predicted"/>
<gene>
    <name evidence="2" type="ORF">BS47DRAFT_473979</name>
</gene>
<reference evidence="2" key="1">
    <citation type="journal article" date="2020" name="Nat. Commun.">
        <title>Large-scale genome sequencing of mycorrhizal fungi provides insights into the early evolution of symbiotic traits.</title>
        <authorList>
            <person name="Miyauchi S."/>
            <person name="Kiss E."/>
            <person name="Kuo A."/>
            <person name="Drula E."/>
            <person name="Kohler A."/>
            <person name="Sanchez-Garcia M."/>
            <person name="Morin E."/>
            <person name="Andreopoulos B."/>
            <person name="Barry K.W."/>
            <person name="Bonito G."/>
            <person name="Buee M."/>
            <person name="Carver A."/>
            <person name="Chen C."/>
            <person name="Cichocki N."/>
            <person name="Clum A."/>
            <person name="Culley D."/>
            <person name="Crous P.W."/>
            <person name="Fauchery L."/>
            <person name="Girlanda M."/>
            <person name="Hayes R.D."/>
            <person name="Keri Z."/>
            <person name="LaButti K."/>
            <person name="Lipzen A."/>
            <person name="Lombard V."/>
            <person name="Magnuson J."/>
            <person name="Maillard F."/>
            <person name="Murat C."/>
            <person name="Nolan M."/>
            <person name="Ohm R.A."/>
            <person name="Pangilinan J."/>
            <person name="Pereira M.F."/>
            <person name="Perotto S."/>
            <person name="Peter M."/>
            <person name="Pfister S."/>
            <person name="Riley R."/>
            <person name="Sitrit Y."/>
            <person name="Stielow J.B."/>
            <person name="Szollosi G."/>
            <person name="Zifcakova L."/>
            <person name="Stursova M."/>
            <person name="Spatafora J.W."/>
            <person name="Tedersoo L."/>
            <person name="Vaario L.M."/>
            <person name="Yamada A."/>
            <person name="Yan M."/>
            <person name="Wang P."/>
            <person name="Xu J."/>
            <person name="Bruns T."/>
            <person name="Baldrian P."/>
            <person name="Vilgalys R."/>
            <person name="Dunand C."/>
            <person name="Henrissat B."/>
            <person name="Grigoriev I.V."/>
            <person name="Hibbett D."/>
            <person name="Nagy L.G."/>
            <person name="Martin F.M."/>
        </authorList>
    </citation>
    <scope>NUCLEOTIDE SEQUENCE</scope>
    <source>
        <strain evidence="2">UP504</strain>
    </source>
</reference>
<name>A0A9P6E0E1_9AGAM</name>
<organism evidence="2 3">
    <name type="scientific">Hydnum rufescens UP504</name>
    <dbReference type="NCBI Taxonomy" id="1448309"/>
    <lineage>
        <taxon>Eukaryota</taxon>
        <taxon>Fungi</taxon>
        <taxon>Dikarya</taxon>
        <taxon>Basidiomycota</taxon>
        <taxon>Agaricomycotina</taxon>
        <taxon>Agaricomycetes</taxon>
        <taxon>Cantharellales</taxon>
        <taxon>Hydnaceae</taxon>
        <taxon>Hydnum</taxon>
    </lineage>
</organism>
<evidence type="ECO:0000256" key="1">
    <source>
        <dbReference type="SAM" id="MobiDB-lite"/>
    </source>
</evidence>
<evidence type="ECO:0000313" key="3">
    <source>
        <dbReference type="Proteomes" id="UP000886523"/>
    </source>
</evidence>
<dbReference type="Proteomes" id="UP000886523">
    <property type="component" value="Unassembled WGS sequence"/>
</dbReference>
<keyword evidence="3" id="KW-1185">Reference proteome</keyword>
<dbReference type="EMBL" id="MU128930">
    <property type="protein sequence ID" value="KAF9517688.1"/>
    <property type="molecule type" value="Genomic_DNA"/>
</dbReference>
<dbReference type="PANTHER" id="PTHR28027">
    <property type="entry name" value="TRANSCRIPTIONAL REGULATOR MIT1"/>
    <property type="match status" value="1"/>
</dbReference>
<dbReference type="AlphaFoldDB" id="A0A9P6E0E1"/>
<sequence>MSASVSPTRSNLSIRSSADAFILFEAVRTGLLPLRRSRLSQREREGLAAGQVFVWVESTEADGLERWTDGRKWSASRTRDVFLVYEERDEPSLDESLQKASRKFPHRIKSSYPVQSASLSGEHFGIFAFPRDRQPKPGGLIKQTFSAWVDDSRRARTKWHLSAYLDRTGGSELHKVREDALLSRITVPEGVYECCTGPRRHRKISSPPTPSERSPRVSHARSIEVDSIPNSYVLSPMTSPSYPTHPPLPRITFHSEMPHSLPSPAYTSPSLSPLHMSMQLPDAKWQKFDFHEEPYRHSFSDESSSTSIRAISPVSDDAILPTLILRPP</sequence>
<dbReference type="GO" id="GO:0003677">
    <property type="term" value="F:DNA binding"/>
    <property type="evidence" value="ECO:0007669"/>
    <property type="project" value="TreeGrafter"/>
</dbReference>
<dbReference type="PANTHER" id="PTHR28027:SF1">
    <property type="entry name" value="CAMP INDEPENDENT REGULATORY PROTEIN (AFU_ORTHOLOGUE AFUA_3G09640)"/>
    <property type="match status" value="1"/>
</dbReference>
<dbReference type="InterPro" id="IPR018608">
    <property type="entry name" value="Gti1/Pac2"/>
</dbReference>
<evidence type="ECO:0008006" key="4">
    <source>
        <dbReference type="Google" id="ProtNLM"/>
    </source>
</evidence>
<dbReference type="OrthoDB" id="5572844at2759"/>